<proteinExistence type="predicted"/>
<evidence type="ECO:0000313" key="2">
    <source>
        <dbReference type="WBParaSite" id="ES5_v2.g18707.t1"/>
    </source>
</evidence>
<sequence length="115" mass="13018">MYYEYSEKVGETYKSSATEISITGFGDSSNNFRLNLGSIAKPNRNASIRHVRENIREGAKFYNLNGDVFIDCLSSSPIFVQAPLYAHFMGQHLATVYRIAPGKQILRSYKDNKVE</sequence>
<accession>A0AC34FMR3</accession>
<name>A0AC34FMR3_9BILA</name>
<reference evidence="2" key="1">
    <citation type="submission" date="2022-11" db="UniProtKB">
        <authorList>
            <consortium name="WormBaseParasite"/>
        </authorList>
    </citation>
    <scope>IDENTIFICATION</scope>
</reference>
<protein>
    <submittedName>
        <fullName evidence="2">MH2 domain-containing protein</fullName>
    </submittedName>
</protein>
<evidence type="ECO:0000313" key="1">
    <source>
        <dbReference type="Proteomes" id="UP000887579"/>
    </source>
</evidence>
<organism evidence="1 2">
    <name type="scientific">Panagrolaimus sp. ES5</name>
    <dbReference type="NCBI Taxonomy" id="591445"/>
    <lineage>
        <taxon>Eukaryota</taxon>
        <taxon>Metazoa</taxon>
        <taxon>Ecdysozoa</taxon>
        <taxon>Nematoda</taxon>
        <taxon>Chromadorea</taxon>
        <taxon>Rhabditida</taxon>
        <taxon>Tylenchina</taxon>
        <taxon>Panagrolaimomorpha</taxon>
        <taxon>Panagrolaimoidea</taxon>
        <taxon>Panagrolaimidae</taxon>
        <taxon>Panagrolaimus</taxon>
    </lineage>
</organism>
<dbReference type="Proteomes" id="UP000887579">
    <property type="component" value="Unplaced"/>
</dbReference>
<dbReference type="WBParaSite" id="ES5_v2.g18707.t1">
    <property type="protein sequence ID" value="ES5_v2.g18707.t1"/>
    <property type="gene ID" value="ES5_v2.g18707"/>
</dbReference>